<dbReference type="InterPro" id="IPR005331">
    <property type="entry name" value="Sulfotransferase"/>
</dbReference>
<dbReference type="Proteomes" id="UP000821853">
    <property type="component" value="Unassembled WGS sequence"/>
</dbReference>
<keyword evidence="7 9" id="KW-0472">Membrane</keyword>
<dbReference type="EC" id="2.8.2.-" evidence="9"/>
<proteinExistence type="inferred from homology"/>
<dbReference type="OrthoDB" id="2019940at2759"/>
<feature type="region of interest" description="Disordered" evidence="10">
    <location>
        <begin position="112"/>
        <end position="147"/>
    </location>
</feature>
<dbReference type="GO" id="GO:0008146">
    <property type="term" value="F:sulfotransferase activity"/>
    <property type="evidence" value="ECO:0007669"/>
    <property type="project" value="InterPro"/>
</dbReference>
<feature type="compositionally biased region" description="Basic and acidic residues" evidence="10">
    <location>
        <begin position="192"/>
        <end position="201"/>
    </location>
</feature>
<dbReference type="AlphaFoldDB" id="A0A9J6HDM9"/>
<evidence type="ECO:0000256" key="2">
    <source>
        <dbReference type="ARBA" id="ARBA00006339"/>
    </source>
</evidence>
<keyword evidence="12" id="KW-1185">Reference proteome</keyword>
<evidence type="ECO:0000256" key="5">
    <source>
        <dbReference type="ARBA" id="ARBA00022989"/>
    </source>
</evidence>
<dbReference type="InterPro" id="IPR018011">
    <property type="entry name" value="Carb_sulfotrans_8-10"/>
</dbReference>
<feature type="compositionally biased region" description="Low complexity" evidence="10">
    <location>
        <begin position="19"/>
        <end position="33"/>
    </location>
</feature>
<feature type="region of interest" description="Disordered" evidence="10">
    <location>
        <begin position="1"/>
        <end position="72"/>
    </location>
</feature>
<sequence length="472" mass="52937">MHIPTPTTTLARGQTTANAPPRASGRPRTAPAARRVRKTSPMRRKKATSPRQGVSREAAESAGSEEGEMRRKRNVHLKTALLSQVLLSRAANSASFHPIPGGVVLLCLSSSRKREGRGGSPSMHAPAETAASADRCPPRSPPAMRGRRRIAQPPLPLVIALLTLCLLLAATVIVLTLAGGGPASQPDSTSSRQRDDEAEQRRRQRRLRAACRGDSATLEDLPAARLDHVLVDDAHALLYCSVPKVASTNWRRVLLALRARLRDPSRIPANRSHEPSAFRSLAQLPRDEQRRRLAGHLKFLFARHPLERLLSAYRNKFERAWSDYFPRRYGRHIVRQQRGANASREALETGRGVTFDEFLRYVASLDPADHGAAFNEHWRPLSELCFPCQLRYDVLGLYDSLESDSRLVLRRAGLADRVDFPSRRRTYSSEPTAALMRAYYANVSEPLLTRLRHVYRKDMALFRYAHRYPPFG</sequence>
<evidence type="ECO:0000256" key="10">
    <source>
        <dbReference type="SAM" id="MobiDB-lite"/>
    </source>
</evidence>
<comment type="similarity">
    <text evidence="2 9">Belongs to the sulfotransferase 2 family.</text>
</comment>
<evidence type="ECO:0000256" key="4">
    <source>
        <dbReference type="ARBA" id="ARBA00022692"/>
    </source>
</evidence>
<dbReference type="GO" id="GO:0000139">
    <property type="term" value="C:Golgi membrane"/>
    <property type="evidence" value="ECO:0007669"/>
    <property type="project" value="UniProtKB-SubCell"/>
</dbReference>
<dbReference type="GO" id="GO:0016051">
    <property type="term" value="P:carbohydrate biosynthetic process"/>
    <property type="evidence" value="ECO:0007669"/>
    <property type="project" value="InterPro"/>
</dbReference>
<evidence type="ECO:0000313" key="11">
    <source>
        <dbReference type="EMBL" id="KAH9384992.1"/>
    </source>
</evidence>
<keyword evidence="4 9" id="KW-0812">Transmembrane</keyword>
<dbReference type="VEuPathDB" id="VectorBase:HLOH_055812"/>
<gene>
    <name evidence="11" type="ORF">HPB48_027028</name>
</gene>
<evidence type="ECO:0000256" key="9">
    <source>
        <dbReference type="RuleBase" id="RU364020"/>
    </source>
</evidence>
<keyword evidence="3 9" id="KW-0808">Transferase</keyword>
<evidence type="ECO:0000256" key="7">
    <source>
        <dbReference type="ARBA" id="ARBA00023136"/>
    </source>
</evidence>
<keyword evidence="6 9" id="KW-0333">Golgi apparatus</keyword>
<dbReference type="EMBL" id="JABSTR010003623">
    <property type="protein sequence ID" value="KAH9384992.1"/>
    <property type="molecule type" value="Genomic_DNA"/>
</dbReference>
<protein>
    <recommendedName>
        <fullName evidence="9">Carbohydrate sulfotransferase</fullName>
        <ecNumber evidence="9">2.8.2.-</ecNumber>
    </recommendedName>
</protein>
<evidence type="ECO:0000313" key="12">
    <source>
        <dbReference type="Proteomes" id="UP000821853"/>
    </source>
</evidence>
<evidence type="ECO:0000256" key="1">
    <source>
        <dbReference type="ARBA" id="ARBA00004323"/>
    </source>
</evidence>
<feature type="transmembrane region" description="Helical" evidence="9">
    <location>
        <begin position="155"/>
        <end position="178"/>
    </location>
</feature>
<dbReference type="PANTHER" id="PTHR12137">
    <property type="entry name" value="CARBOHYDRATE SULFOTRANSFERASE"/>
    <property type="match status" value="1"/>
</dbReference>
<keyword evidence="8 9" id="KW-0325">Glycoprotein</keyword>
<dbReference type="Pfam" id="PF03567">
    <property type="entry name" value="Sulfotransfer_2"/>
    <property type="match status" value="1"/>
</dbReference>
<keyword evidence="9" id="KW-0735">Signal-anchor</keyword>
<keyword evidence="9" id="KW-0119">Carbohydrate metabolism</keyword>
<evidence type="ECO:0000256" key="3">
    <source>
        <dbReference type="ARBA" id="ARBA00022679"/>
    </source>
</evidence>
<keyword evidence="5 9" id="KW-1133">Transmembrane helix</keyword>
<comment type="caution">
    <text evidence="11">The sequence shown here is derived from an EMBL/GenBank/DDBJ whole genome shotgun (WGS) entry which is preliminary data.</text>
</comment>
<dbReference type="PANTHER" id="PTHR12137:SF54">
    <property type="entry name" value="CARBOHYDRATE SULFOTRANSFERASE"/>
    <property type="match status" value="1"/>
</dbReference>
<reference evidence="11 12" key="1">
    <citation type="journal article" date="2020" name="Cell">
        <title>Large-Scale Comparative Analyses of Tick Genomes Elucidate Their Genetic Diversity and Vector Capacities.</title>
        <authorList>
            <consortium name="Tick Genome and Microbiome Consortium (TIGMIC)"/>
            <person name="Jia N."/>
            <person name="Wang J."/>
            <person name="Shi W."/>
            <person name="Du L."/>
            <person name="Sun Y."/>
            <person name="Zhan W."/>
            <person name="Jiang J.F."/>
            <person name="Wang Q."/>
            <person name="Zhang B."/>
            <person name="Ji P."/>
            <person name="Bell-Sakyi L."/>
            <person name="Cui X.M."/>
            <person name="Yuan T.T."/>
            <person name="Jiang B.G."/>
            <person name="Yang W.F."/>
            <person name="Lam T.T."/>
            <person name="Chang Q.C."/>
            <person name="Ding S.J."/>
            <person name="Wang X.J."/>
            <person name="Zhu J.G."/>
            <person name="Ruan X.D."/>
            <person name="Zhao L."/>
            <person name="Wei J.T."/>
            <person name="Ye R.Z."/>
            <person name="Que T.C."/>
            <person name="Du C.H."/>
            <person name="Zhou Y.H."/>
            <person name="Cheng J.X."/>
            <person name="Dai P.F."/>
            <person name="Guo W.B."/>
            <person name="Han X.H."/>
            <person name="Huang E.J."/>
            <person name="Li L.F."/>
            <person name="Wei W."/>
            <person name="Gao Y.C."/>
            <person name="Liu J.Z."/>
            <person name="Shao H.Z."/>
            <person name="Wang X."/>
            <person name="Wang C.C."/>
            <person name="Yang T.C."/>
            <person name="Huo Q.B."/>
            <person name="Li W."/>
            <person name="Chen H.Y."/>
            <person name="Chen S.E."/>
            <person name="Zhou L.G."/>
            <person name="Ni X.B."/>
            <person name="Tian J.H."/>
            <person name="Sheng Y."/>
            <person name="Liu T."/>
            <person name="Pan Y.S."/>
            <person name="Xia L.Y."/>
            <person name="Li J."/>
            <person name="Zhao F."/>
            <person name="Cao W.C."/>
        </authorList>
    </citation>
    <scope>NUCLEOTIDE SEQUENCE [LARGE SCALE GENOMIC DNA]</scope>
    <source>
        <strain evidence="11">HaeL-2018</strain>
    </source>
</reference>
<comment type="subcellular location">
    <subcellularLocation>
        <location evidence="1 9">Golgi apparatus membrane</location>
        <topology evidence="1 9">Single-pass type II membrane protein</topology>
    </subcellularLocation>
</comment>
<evidence type="ECO:0000256" key="8">
    <source>
        <dbReference type="ARBA" id="ARBA00023180"/>
    </source>
</evidence>
<organism evidence="11 12">
    <name type="scientific">Haemaphysalis longicornis</name>
    <name type="common">Bush tick</name>
    <dbReference type="NCBI Taxonomy" id="44386"/>
    <lineage>
        <taxon>Eukaryota</taxon>
        <taxon>Metazoa</taxon>
        <taxon>Ecdysozoa</taxon>
        <taxon>Arthropoda</taxon>
        <taxon>Chelicerata</taxon>
        <taxon>Arachnida</taxon>
        <taxon>Acari</taxon>
        <taxon>Parasitiformes</taxon>
        <taxon>Ixodida</taxon>
        <taxon>Ixodoidea</taxon>
        <taxon>Ixodidae</taxon>
        <taxon>Haemaphysalinae</taxon>
        <taxon>Haemaphysalis</taxon>
    </lineage>
</organism>
<accession>A0A9J6HDM9</accession>
<dbReference type="OMA" id="MRAYYAN"/>
<name>A0A9J6HDM9_HAELO</name>
<feature type="compositionally biased region" description="Polar residues" evidence="10">
    <location>
        <begin position="1"/>
        <end position="18"/>
    </location>
</feature>
<feature type="compositionally biased region" description="Low complexity" evidence="10">
    <location>
        <begin position="53"/>
        <end position="64"/>
    </location>
</feature>
<feature type="region of interest" description="Disordered" evidence="10">
    <location>
        <begin position="180"/>
        <end position="209"/>
    </location>
</feature>
<feature type="compositionally biased region" description="Basic residues" evidence="10">
    <location>
        <begin position="34"/>
        <end position="48"/>
    </location>
</feature>
<evidence type="ECO:0000256" key="6">
    <source>
        <dbReference type="ARBA" id="ARBA00023034"/>
    </source>
</evidence>